<evidence type="ECO:0000313" key="2">
    <source>
        <dbReference type="Proteomes" id="UP001501725"/>
    </source>
</evidence>
<evidence type="ECO:0000313" key="1">
    <source>
        <dbReference type="EMBL" id="GAA4330199.1"/>
    </source>
</evidence>
<keyword evidence="2" id="KW-1185">Reference proteome</keyword>
<sequence length="54" mass="6431">MSKLVYYQAYPTIWMAIAEEKRIKVGSRKAKLALIESMNTAWKDLWEIDVCNWH</sequence>
<organism evidence="1 2">
    <name type="scientific">Flaviaesturariibacter amylovorans</name>
    <dbReference type="NCBI Taxonomy" id="1084520"/>
    <lineage>
        <taxon>Bacteria</taxon>
        <taxon>Pseudomonadati</taxon>
        <taxon>Bacteroidota</taxon>
        <taxon>Chitinophagia</taxon>
        <taxon>Chitinophagales</taxon>
        <taxon>Chitinophagaceae</taxon>
        <taxon>Flaviaestuariibacter</taxon>
    </lineage>
</organism>
<proteinExistence type="predicted"/>
<name>A0ABP8GV42_9BACT</name>
<protein>
    <recommendedName>
        <fullName evidence="3">GIY-YIG nuclease family protein</fullName>
    </recommendedName>
</protein>
<dbReference type="Proteomes" id="UP001501725">
    <property type="component" value="Unassembled WGS sequence"/>
</dbReference>
<dbReference type="EMBL" id="BAABGY010000007">
    <property type="protein sequence ID" value="GAA4330199.1"/>
    <property type="molecule type" value="Genomic_DNA"/>
</dbReference>
<gene>
    <name evidence="1" type="ORF">GCM10023184_21250</name>
</gene>
<reference evidence="2" key="1">
    <citation type="journal article" date="2019" name="Int. J. Syst. Evol. Microbiol.">
        <title>The Global Catalogue of Microorganisms (GCM) 10K type strain sequencing project: providing services to taxonomists for standard genome sequencing and annotation.</title>
        <authorList>
            <consortium name="The Broad Institute Genomics Platform"/>
            <consortium name="The Broad Institute Genome Sequencing Center for Infectious Disease"/>
            <person name="Wu L."/>
            <person name="Ma J."/>
        </authorList>
    </citation>
    <scope>NUCLEOTIDE SEQUENCE [LARGE SCALE GENOMIC DNA]</scope>
    <source>
        <strain evidence="2">JCM 17919</strain>
    </source>
</reference>
<accession>A0ABP8GV42</accession>
<comment type="caution">
    <text evidence="1">The sequence shown here is derived from an EMBL/GenBank/DDBJ whole genome shotgun (WGS) entry which is preliminary data.</text>
</comment>
<evidence type="ECO:0008006" key="3">
    <source>
        <dbReference type="Google" id="ProtNLM"/>
    </source>
</evidence>